<sequence>MLFIMYLVYTQRISLQKVKQNNAKKRKKILFFLLLRKMCCLRFSCTCLYVCVCALNTHTKIGPKVIKTQVATHCPLPFLFLCSFIIFSSFSFFLPLLLLPHAPSFFFVSFALLVLGLCIFKTFPRWLPTCVFYLPSTAWPYRFLCATMPFLIVHWARTDVR</sequence>
<protein>
    <submittedName>
        <fullName evidence="2">Uncharacterized protein</fullName>
    </submittedName>
</protein>
<feature type="transmembrane region" description="Helical" evidence="1">
    <location>
        <begin position="77"/>
        <end position="98"/>
    </location>
</feature>
<evidence type="ECO:0000256" key="1">
    <source>
        <dbReference type="SAM" id="Phobius"/>
    </source>
</evidence>
<proteinExistence type="predicted"/>
<gene>
    <name evidence="2" type="ORF">TVY486_0701320</name>
</gene>
<reference evidence="2" key="1">
    <citation type="journal article" date="2012" name="Proc. Natl. Acad. Sci. U.S.A.">
        <title>Antigenic diversity is generated by distinct evolutionary mechanisms in African trypanosome species.</title>
        <authorList>
            <person name="Jackson A.P."/>
            <person name="Berry A."/>
            <person name="Aslett M."/>
            <person name="Allison H.C."/>
            <person name="Burton P."/>
            <person name="Vavrova-Anderson J."/>
            <person name="Brown R."/>
            <person name="Browne H."/>
            <person name="Corton N."/>
            <person name="Hauser H."/>
            <person name="Gamble J."/>
            <person name="Gilderthorp R."/>
            <person name="Marcello L."/>
            <person name="McQuillan J."/>
            <person name="Otto T.D."/>
            <person name="Quail M.A."/>
            <person name="Sanders M.J."/>
            <person name="van Tonder A."/>
            <person name="Ginger M.L."/>
            <person name="Field M.C."/>
            <person name="Barry J.D."/>
            <person name="Hertz-Fowler C."/>
            <person name="Berriman M."/>
        </authorList>
    </citation>
    <scope>NUCLEOTIDE SEQUENCE</scope>
    <source>
        <strain evidence="2">Y486</strain>
    </source>
</reference>
<dbReference type="AlphaFoldDB" id="G0TXV3"/>
<keyword evidence="1" id="KW-0472">Membrane</keyword>
<feature type="transmembrane region" description="Helical" evidence="1">
    <location>
        <begin position="139"/>
        <end position="156"/>
    </location>
</feature>
<feature type="transmembrane region" description="Helical" evidence="1">
    <location>
        <begin position="105"/>
        <end position="127"/>
    </location>
</feature>
<keyword evidence="1" id="KW-1133">Transmembrane helix</keyword>
<name>G0TXV3_TRYVY</name>
<dbReference type="VEuPathDB" id="TriTrypDB:TvY486_0701320"/>
<organism evidence="2">
    <name type="scientific">Trypanosoma vivax (strain Y486)</name>
    <dbReference type="NCBI Taxonomy" id="1055687"/>
    <lineage>
        <taxon>Eukaryota</taxon>
        <taxon>Discoba</taxon>
        <taxon>Euglenozoa</taxon>
        <taxon>Kinetoplastea</taxon>
        <taxon>Metakinetoplastina</taxon>
        <taxon>Trypanosomatida</taxon>
        <taxon>Trypanosomatidae</taxon>
        <taxon>Trypanosoma</taxon>
        <taxon>Duttonella</taxon>
    </lineage>
</organism>
<dbReference type="EMBL" id="HE573023">
    <property type="protein sequence ID" value="CCC48795.1"/>
    <property type="molecule type" value="Genomic_DNA"/>
</dbReference>
<evidence type="ECO:0000313" key="2">
    <source>
        <dbReference type="EMBL" id="CCC48795.1"/>
    </source>
</evidence>
<feature type="transmembrane region" description="Helical" evidence="1">
    <location>
        <begin position="29"/>
        <end position="57"/>
    </location>
</feature>
<accession>G0TXV3</accession>
<keyword evidence="1" id="KW-0812">Transmembrane</keyword>